<accession>A0A8R1DJF0</accession>
<dbReference type="AlphaFoldDB" id="A0A8R1DJF0"/>
<keyword evidence="2" id="KW-1185">Reference proteome</keyword>
<dbReference type="SUPFAM" id="SSF52047">
    <property type="entry name" value="RNI-like"/>
    <property type="match status" value="1"/>
</dbReference>
<evidence type="ECO:0000313" key="1">
    <source>
        <dbReference type="EnsemblMetazoa" id="CJA04484.1"/>
    </source>
</evidence>
<organism evidence="1 2">
    <name type="scientific">Caenorhabditis japonica</name>
    <dbReference type="NCBI Taxonomy" id="281687"/>
    <lineage>
        <taxon>Eukaryota</taxon>
        <taxon>Metazoa</taxon>
        <taxon>Ecdysozoa</taxon>
        <taxon>Nematoda</taxon>
        <taxon>Chromadorea</taxon>
        <taxon>Rhabditida</taxon>
        <taxon>Rhabditina</taxon>
        <taxon>Rhabditomorpha</taxon>
        <taxon>Rhabditoidea</taxon>
        <taxon>Rhabditidae</taxon>
        <taxon>Peloderinae</taxon>
        <taxon>Caenorhabditis</taxon>
    </lineage>
</organism>
<sequence>MIARCLSRLNALPSCSSTSTRGNATLPSLNLYSLRRRIAEKLSNKYNEQRVHEVGPDLACLEWLMECGATSVRMSDGQTITRQKEMREYIPHALSQRDCSAPSSAIQTGDISYEKQWPNSPDTWIVEVDASDSAIANEGFTYLRDVRRVTKLKLNFCDYFGDEALKFLAQGRPANTLTDLEIVLNPCVTDGAVYWLQKLKSLRRAHFYFLPYVAHRQGFVRQLKIALPRCNVTFPEVDVIGYGYEEAKKSQRTKLKRNG</sequence>
<dbReference type="Proteomes" id="UP000005237">
    <property type="component" value="Unassembled WGS sequence"/>
</dbReference>
<dbReference type="EnsemblMetazoa" id="CJA04484.1">
    <property type="protein sequence ID" value="CJA04484.1"/>
    <property type="gene ID" value="WBGene00123688"/>
</dbReference>
<reference evidence="1" key="2">
    <citation type="submission" date="2022-06" db="UniProtKB">
        <authorList>
            <consortium name="EnsemblMetazoa"/>
        </authorList>
    </citation>
    <scope>IDENTIFICATION</scope>
    <source>
        <strain evidence="1">DF5081</strain>
    </source>
</reference>
<evidence type="ECO:0000313" key="2">
    <source>
        <dbReference type="Proteomes" id="UP000005237"/>
    </source>
</evidence>
<name>A0A8R1DJF0_CAEJA</name>
<dbReference type="OMA" id="FQYFKEC"/>
<dbReference type="InterPro" id="IPR032675">
    <property type="entry name" value="LRR_dom_sf"/>
</dbReference>
<protein>
    <submittedName>
        <fullName evidence="1">ATP synthase subunit s, mitochondrial</fullName>
    </submittedName>
</protein>
<dbReference type="Gene3D" id="3.80.10.10">
    <property type="entry name" value="Ribonuclease Inhibitor"/>
    <property type="match status" value="1"/>
</dbReference>
<proteinExistence type="predicted"/>
<reference evidence="2" key="1">
    <citation type="submission" date="2010-08" db="EMBL/GenBank/DDBJ databases">
        <authorList>
            <consortium name="Caenorhabditis japonica Sequencing Consortium"/>
            <person name="Wilson R.K."/>
        </authorList>
    </citation>
    <scope>NUCLEOTIDE SEQUENCE [LARGE SCALE GENOMIC DNA]</scope>
    <source>
        <strain evidence="2">DF5081</strain>
    </source>
</reference>